<organism evidence="7 8">
    <name type="scientific">Bosea vestrisii</name>
    <dbReference type="NCBI Taxonomy" id="151416"/>
    <lineage>
        <taxon>Bacteria</taxon>
        <taxon>Pseudomonadati</taxon>
        <taxon>Pseudomonadota</taxon>
        <taxon>Alphaproteobacteria</taxon>
        <taxon>Hyphomicrobiales</taxon>
        <taxon>Boseaceae</taxon>
        <taxon>Bosea</taxon>
    </lineage>
</organism>
<evidence type="ECO:0000256" key="2">
    <source>
        <dbReference type="ARBA" id="ARBA00022448"/>
    </source>
</evidence>
<feature type="transmembrane region" description="Helical" evidence="6">
    <location>
        <begin position="460"/>
        <end position="482"/>
    </location>
</feature>
<feature type="transmembrane region" description="Helical" evidence="6">
    <location>
        <begin position="50"/>
        <end position="70"/>
    </location>
</feature>
<keyword evidence="5 6" id="KW-0472">Membrane</keyword>
<reference evidence="8" key="1">
    <citation type="journal article" date="2019" name="Int. J. Syst. Evol. Microbiol.">
        <title>The Global Catalogue of Microorganisms (GCM) 10K type strain sequencing project: providing services to taxonomists for standard genome sequencing and annotation.</title>
        <authorList>
            <consortium name="The Broad Institute Genomics Platform"/>
            <consortium name="The Broad Institute Genome Sequencing Center for Infectious Disease"/>
            <person name="Wu L."/>
            <person name="Ma J."/>
        </authorList>
    </citation>
    <scope>NUCLEOTIDE SEQUENCE [LARGE SCALE GENOMIC DNA]</scope>
    <source>
        <strain evidence="8">CGMCC 1.16326</strain>
    </source>
</reference>
<evidence type="ECO:0000256" key="3">
    <source>
        <dbReference type="ARBA" id="ARBA00022692"/>
    </source>
</evidence>
<evidence type="ECO:0000256" key="5">
    <source>
        <dbReference type="ARBA" id="ARBA00023136"/>
    </source>
</evidence>
<dbReference type="Pfam" id="PF03169">
    <property type="entry name" value="OPT"/>
    <property type="match status" value="1"/>
</dbReference>
<comment type="caution">
    <text evidence="7">The sequence shown here is derived from an EMBL/GenBank/DDBJ whole genome shotgun (WGS) entry which is preliminary data.</text>
</comment>
<feature type="transmembrane region" description="Helical" evidence="6">
    <location>
        <begin position="323"/>
        <end position="344"/>
    </location>
</feature>
<feature type="transmembrane region" description="Helical" evidence="6">
    <location>
        <begin position="163"/>
        <end position="188"/>
    </location>
</feature>
<name>A0ABW0HDV7_9HYPH</name>
<proteinExistence type="predicted"/>
<feature type="transmembrane region" description="Helical" evidence="6">
    <location>
        <begin position="21"/>
        <end position="44"/>
    </location>
</feature>
<dbReference type="RefSeq" id="WP_377009276.1">
    <property type="nucleotide sequence ID" value="NZ_JBHSLV010000026.1"/>
</dbReference>
<keyword evidence="3 6" id="KW-0812">Transmembrane</keyword>
<evidence type="ECO:0000256" key="6">
    <source>
        <dbReference type="SAM" id="Phobius"/>
    </source>
</evidence>
<evidence type="ECO:0000256" key="1">
    <source>
        <dbReference type="ARBA" id="ARBA00004141"/>
    </source>
</evidence>
<protein>
    <submittedName>
        <fullName evidence="7">OPT/YSL family transporter</fullName>
    </submittedName>
</protein>
<keyword evidence="4 6" id="KW-1133">Transmembrane helix</keyword>
<gene>
    <name evidence="7" type="ORF">ACFPPC_15975</name>
</gene>
<evidence type="ECO:0000256" key="4">
    <source>
        <dbReference type="ARBA" id="ARBA00022989"/>
    </source>
</evidence>
<accession>A0ABW0HDV7</accession>
<keyword evidence="2" id="KW-0813">Transport</keyword>
<dbReference type="EMBL" id="JBHSLV010000026">
    <property type="protein sequence ID" value="MFC5394139.1"/>
    <property type="molecule type" value="Genomic_DNA"/>
</dbReference>
<dbReference type="Proteomes" id="UP001596104">
    <property type="component" value="Unassembled WGS sequence"/>
</dbReference>
<dbReference type="InterPro" id="IPR004813">
    <property type="entry name" value="OPT"/>
</dbReference>
<comment type="subcellular location">
    <subcellularLocation>
        <location evidence="1">Membrane</location>
        <topology evidence="1">Multi-pass membrane protein</topology>
    </subcellularLocation>
</comment>
<feature type="transmembrane region" description="Helical" evidence="6">
    <location>
        <begin position="489"/>
        <end position="512"/>
    </location>
</feature>
<feature type="transmembrane region" description="Helical" evidence="6">
    <location>
        <begin position="246"/>
        <end position="270"/>
    </location>
</feature>
<sequence>MTTQNDGVPQRHPSLFEPATLALIAILCVFGAIIGMQLLVSLGITANTSLIGALAAMALARVPLAIFARYRSIHVQNLAQSAISSATFGAANSLLLPVGIPWLLGRPDLVLPMLAGAFFAMLLDGYLLYRMFDSRVFPATGAWPPGVAAAEAIKAGDEGGRKAVLMGVGFVTAILVGFVKVPLAWIGFAGSTAVSAIPMSAFGVAFIGNIWALAMFGIGLLLRGYSSQIFGGPLFETIIPKGDLMAAYIPHGFMIGAGLVALLQVGMLLFRRSEAQREAEAAAGTSNAEVKRALGLGTIGYLVIAVFLALVGGLMTDMSIGMLILFVLYAAFAAYVHELIVGLAAMHSGWFPAFAVALITLIIGMLLGFPMPALALLVGFSAATGPAFADMGYDLKAGYLLRGNGVDPAFEREGRRQQLFAAMFAFVVAGAVVLVSYQSFFDRNLVAPVDKVYAATIKAGVAPGVAWQLFLWAIPGAVLQFVGGPKRQIGVLFATGLLIAFPMAGWAVLAGILCRLVWEKLRGADGEGDMEVFAAGVIAGDAIFSFFDSVLKNFNKP</sequence>
<feature type="transmembrane region" description="Helical" evidence="6">
    <location>
        <begin position="419"/>
        <end position="440"/>
    </location>
</feature>
<feature type="transmembrane region" description="Helical" evidence="6">
    <location>
        <begin position="200"/>
        <end position="225"/>
    </location>
</feature>
<evidence type="ECO:0000313" key="8">
    <source>
        <dbReference type="Proteomes" id="UP001596104"/>
    </source>
</evidence>
<feature type="transmembrane region" description="Helical" evidence="6">
    <location>
        <begin position="290"/>
        <end position="311"/>
    </location>
</feature>
<feature type="transmembrane region" description="Helical" evidence="6">
    <location>
        <begin position="82"/>
        <end position="104"/>
    </location>
</feature>
<evidence type="ECO:0000313" key="7">
    <source>
        <dbReference type="EMBL" id="MFC5394139.1"/>
    </source>
</evidence>
<feature type="transmembrane region" description="Helical" evidence="6">
    <location>
        <begin position="110"/>
        <end position="129"/>
    </location>
</feature>
<feature type="transmembrane region" description="Helical" evidence="6">
    <location>
        <begin position="532"/>
        <end position="551"/>
    </location>
</feature>
<keyword evidence="8" id="KW-1185">Reference proteome</keyword>